<feature type="transmembrane region" description="Helical" evidence="6">
    <location>
        <begin position="304"/>
        <end position="325"/>
    </location>
</feature>
<evidence type="ECO:0000256" key="6">
    <source>
        <dbReference type="SAM" id="Phobius"/>
    </source>
</evidence>
<dbReference type="GO" id="GO:0055085">
    <property type="term" value="P:transmembrane transport"/>
    <property type="evidence" value="ECO:0007669"/>
    <property type="project" value="TreeGrafter"/>
</dbReference>
<evidence type="ECO:0000256" key="4">
    <source>
        <dbReference type="ARBA" id="ARBA00022989"/>
    </source>
</evidence>
<protein>
    <submittedName>
        <fullName evidence="7">AI-2E family transporter</fullName>
    </submittedName>
</protein>
<evidence type="ECO:0000256" key="2">
    <source>
        <dbReference type="ARBA" id="ARBA00009773"/>
    </source>
</evidence>
<comment type="subcellular location">
    <subcellularLocation>
        <location evidence="1">Membrane</location>
        <topology evidence="1">Multi-pass membrane protein</topology>
    </subcellularLocation>
</comment>
<organism evidence="7">
    <name type="scientific">Oscillatoriales cyanobacterium SpSt-418</name>
    <dbReference type="NCBI Taxonomy" id="2282169"/>
    <lineage>
        <taxon>Bacteria</taxon>
        <taxon>Bacillati</taxon>
        <taxon>Cyanobacteriota</taxon>
        <taxon>Cyanophyceae</taxon>
        <taxon>Oscillatoriophycideae</taxon>
        <taxon>Oscillatoriales</taxon>
    </lineage>
</organism>
<dbReference type="InterPro" id="IPR002549">
    <property type="entry name" value="AI-2E-like"/>
</dbReference>
<feature type="transmembrane region" description="Helical" evidence="6">
    <location>
        <begin position="9"/>
        <end position="27"/>
    </location>
</feature>
<keyword evidence="3 6" id="KW-0812">Transmembrane</keyword>
<feature type="transmembrane region" description="Helical" evidence="6">
    <location>
        <begin position="66"/>
        <end position="91"/>
    </location>
</feature>
<comment type="caution">
    <text evidence="7">The sequence shown here is derived from an EMBL/GenBank/DDBJ whole genome shotgun (WGS) entry which is preliminary data.</text>
</comment>
<proteinExistence type="inferred from homology"/>
<evidence type="ECO:0000313" key="7">
    <source>
        <dbReference type="EMBL" id="HFM96589.1"/>
    </source>
</evidence>
<dbReference type="PANTHER" id="PTHR21716">
    <property type="entry name" value="TRANSMEMBRANE PROTEIN"/>
    <property type="match status" value="1"/>
</dbReference>
<gene>
    <name evidence="7" type="ORF">ENR64_02260</name>
</gene>
<dbReference type="EMBL" id="DSRU01000035">
    <property type="protein sequence ID" value="HFM96589.1"/>
    <property type="molecule type" value="Genomic_DNA"/>
</dbReference>
<dbReference type="Pfam" id="PF01594">
    <property type="entry name" value="AI-2E_transport"/>
    <property type="match status" value="1"/>
</dbReference>
<evidence type="ECO:0000256" key="1">
    <source>
        <dbReference type="ARBA" id="ARBA00004141"/>
    </source>
</evidence>
<evidence type="ECO:0000256" key="5">
    <source>
        <dbReference type="ARBA" id="ARBA00023136"/>
    </source>
</evidence>
<name>A0A7C3KAY7_9CYAN</name>
<feature type="transmembrane region" description="Helical" evidence="6">
    <location>
        <begin position="33"/>
        <end position="54"/>
    </location>
</feature>
<keyword evidence="5 6" id="KW-0472">Membrane</keyword>
<feature type="transmembrane region" description="Helical" evidence="6">
    <location>
        <begin position="207"/>
        <end position="230"/>
    </location>
</feature>
<feature type="transmembrane region" description="Helical" evidence="6">
    <location>
        <begin position="165"/>
        <end position="186"/>
    </location>
</feature>
<feature type="transmembrane region" description="Helical" evidence="6">
    <location>
        <begin position="267"/>
        <end position="284"/>
    </location>
</feature>
<evidence type="ECO:0000256" key="3">
    <source>
        <dbReference type="ARBA" id="ARBA00022692"/>
    </source>
</evidence>
<feature type="transmembrane region" description="Helical" evidence="6">
    <location>
        <begin position="236"/>
        <end position="260"/>
    </location>
</feature>
<dbReference type="PANTHER" id="PTHR21716:SF66">
    <property type="entry name" value="TRANSPORT PROTEIN SLL0063-RELATED"/>
    <property type="match status" value="1"/>
</dbReference>
<accession>A0A7C3KAY7</accession>
<reference evidence="7" key="1">
    <citation type="journal article" date="2020" name="mSystems">
        <title>Genome- and Community-Level Interaction Insights into Carbon Utilization and Element Cycling Functions of Hydrothermarchaeota in Hydrothermal Sediment.</title>
        <authorList>
            <person name="Zhou Z."/>
            <person name="Liu Y."/>
            <person name="Xu W."/>
            <person name="Pan J."/>
            <person name="Luo Z.H."/>
            <person name="Li M."/>
        </authorList>
    </citation>
    <scope>NUCLEOTIDE SEQUENCE [LARGE SCALE GENOMIC DNA]</scope>
    <source>
        <strain evidence="7">SpSt-418</strain>
    </source>
</reference>
<comment type="similarity">
    <text evidence="2">Belongs to the autoinducer-2 exporter (AI-2E) (TC 2.A.86) family.</text>
</comment>
<keyword evidence="4 6" id="KW-1133">Transmembrane helix</keyword>
<sequence length="352" mass="37806">MTLTTLPKWAIAGLAFPLLFLNTWLLYKLAILLQPVTSIVITASLIAFLLGYPINFLEKQNLSRGWAILLVLLTALTTTIILLVFLGPLVWQQLNDFAERLPRWIEEAKTQLLLLEANPLLQSLPLDLDQLTVKGANKLSASLNTATNQAIDVTLSTINGTLNSLATVVLSILLVINGESLWNGILSWLPAGWQAEIRESLQPSFQGYFSGQATLAMILAIAQSAAFFLLNVPFGLLFGIVIGLVSIVPFGGTVAVLGVSGLLAVQNIWLGLKVLITAFVLGQINDNLIAPRLIGGLTGLNPAIIIVVLLLGAKFAGFLGLLLAVPTASFIKKIADDLREPFIAQFVIAQLG</sequence>
<dbReference type="GO" id="GO:0016020">
    <property type="term" value="C:membrane"/>
    <property type="evidence" value="ECO:0007669"/>
    <property type="project" value="UniProtKB-SubCell"/>
</dbReference>
<dbReference type="AlphaFoldDB" id="A0A7C3KAY7"/>